<dbReference type="RefSeq" id="WP_205459883.1">
    <property type="nucleotide sequence ID" value="NZ_JAFHKK010000032.1"/>
</dbReference>
<comment type="caution">
    <text evidence="6">The sequence shown here is derived from an EMBL/GenBank/DDBJ whole genome shotgun (WGS) entry which is preliminary data.</text>
</comment>
<evidence type="ECO:0000259" key="5">
    <source>
        <dbReference type="PROSITE" id="PS51352"/>
    </source>
</evidence>
<dbReference type="PANTHER" id="PTHR42852:SF13">
    <property type="entry name" value="PROTEIN DIPZ"/>
    <property type="match status" value="1"/>
</dbReference>
<dbReference type="Pfam" id="PF08534">
    <property type="entry name" value="Redoxin"/>
    <property type="match status" value="1"/>
</dbReference>
<feature type="chain" id="PRO_5045600721" evidence="4">
    <location>
        <begin position="18"/>
        <end position="180"/>
    </location>
</feature>
<keyword evidence="3" id="KW-0676">Redox-active center</keyword>
<protein>
    <submittedName>
        <fullName evidence="6">TlpA family protein disulfide reductase</fullName>
    </submittedName>
</protein>
<reference evidence="6" key="2">
    <citation type="submission" date="2021-02" db="EMBL/GenBank/DDBJ databases">
        <authorList>
            <person name="Merkel A.Y."/>
        </authorList>
    </citation>
    <scope>NUCLEOTIDE SEQUENCE</scope>
    <source>
        <strain evidence="6">T05b</strain>
    </source>
</reference>
<dbReference type="SUPFAM" id="SSF52833">
    <property type="entry name" value="Thioredoxin-like"/>
    <property type="match status" value="1"/>
</dbReference>
<dbReference type="InterPro" id="IPR013766">
    <property type="entry name" value="Thioredoxin_domain"/>
</dbReference>
<dbReference type="InterPro" id="IPR017937">
    <property type="entry name" value="Thioredoxin_CS"/>
</dbReference>
<evidence type="ECO:0000256" key="1">
    <source>
        <dbReference type="ARBA" id="ARBA00004196"/>
    </source>
</evidence>
<dbReference type="Proteomes" id="UP000703590">
    <property type="component" value="Unassembled WGS sequence"/>
</dbReference>
<organism evidence="6 7">
    <name type="scientific">Sulfurospirillum tamanense</name>
    <dbReference type="NCBI Taxonomy" id="2813362"/>
    <lineage>
        <taxon>Bacteria</taxon>
        <taxon>Pseudomonadati</taxon>
        <taxon>Campylobacterota</taxon>
        <taxon>Epsilonproteobacteria</taxon>
        <taxon>Campylobacterales</taxon>
        <taxon>Sulfurospirillaceae</taxon>
        <taxon>Sulfurospirillum</taxon>
    </lineage>
</organism>
<name>A0ABS2WUI4_9BACT</name>
<dbReference type="EMBL" id="JAFHKK010000032">
    <property type="protein sequence ID" value="MBN2965322.1"/>
    <property type="molecule type" value="Genomic_DNA"/>
</dbReference>
<dbReference type="PANTHER" id="PTHR42852">
    <property type="entry name" value="THIOL:DISULFIDE INTERCHANGE PROTEIN DSBE"/>
    <property type="match status" value="1"/>
</dbReference>
<evidence type="ECO:0000313" key="6">
    <source>
        <dbReference type="EMBL" id="MBN2965322.1"/>
    </source>
</evidence>
<feature type="domain" description="Thioredoxin" evidence="5">
    <location>
        <begin position="30"/>
        <end position="179"/>
    </location>
</feature>
<dbReference type="InterPro" id="IPR050553">
    <property type="entry name" value="Thioredoxin_ResA/DsbE_sf"/>
</dbReference>
<keyword evidence="2" id="KW-0201">Cytochrome c-type biogenesis</keyword>
<evidence type="ECO:0000256" key="3">
    <source>
        <dbReference type="ARBA" id="ARBA00023284"/>
    </source>
</evidence>
<evidence type="ECO:0000256" key="2">
    <source>
        <dbReference type="ARBA" id="ARBA00022748"/>
    </source>
</evidence>
<gene>
    <name evidence="6" type="ORF">JWV37_11065</name>
</gene>
<dbReference type="InterPro" id="IPR036249">
    <property type="entry name" value="Thioredoxin-like_sf"/>
</dbReference>
<reference evidence="6" key="1">
    <citation type="submission" date="2021-02" db="EMBL/GenBank/DDBJ databases">
        <title>Sulfurospirillum tamanensis sp. nov.</title>
        <authorList>
            <person name="Frolova A."/>
            <person name="Merkel A."/>
            <person name="Slobodkin A."/>
        </authorList>
    </citation>
    <scope>NUCLEOTIDE SEQUENCE</scope>
    <source>
        <strain evidence="6">T05b</strain>
    </source>
</reference>
<dbReference type="CDD" id="cd02966">
    <property type="entry name" value="TlpA_like_family"/>
    <property type="match status" value="1"/>
</dbReference>
<evidence type="ECO:0000313" key="7">
    <source>
        <dbReference type="Proteomes" id="UP000703590"/>
    </source>
</evidence>
<proteinExistence type="predicted"/>
<keyword evidence="4" id="KW-0732">Signal</keyword>
<keyword evidence="7" id="KW-1185">Reference proteome</keyword>
<dbReference type="PROSITE" id="PS00194">
    <property type="entry name" value="THIOREDOXIN_1"/>
    <property type="match status" value="1"/>
</dbReference>
<dbReference type="InterPro" id="IPR013740">
    <property type="entry name" value="Redoxin"/>
</dbReference>
<comment type="subcellular location">
    <subcellularLocation>
        <location evidence="1">Cell envelope</location>
    </subcellularLocation>
</comment>
<sequence length="180" mass="19724">MQMKSLALLLASTLFFAGCGETETTFKDEIVIKNEKEPLALIDTLGNTIGITKTTQGITFAGHEGKVVLLNFFATWCPPCKAEIPHLNALQATHGDALSIISVALEEKTVEELKSFMEYYTVNYTVTQGEPNYELAKEVGGVSTIPYMILYDKNGHYATHYVGAVPEEMIDADIKKALGI</sequence>
<evidence type="ECO:0000256" key="4">
    <source>
        <dbReference type="SAM" id="SignalP"/>
    </source>
</evidence>
<feature type="signal peptide" evidence="4">
    <location>
        <begin position="1"/>
        <end position="17"/>
    </location>
</feature>
<accession>A0ABS2WUI4</accession>
<dbReference type="PROSITE" id="PS51352">
    <property type="entry name" value="THIOREDOXIN_2"/>
    <property type="match status" value="1"/>
</dbReference>
<dbReference type="Gene3D" id="3.40.30.10">
    <property type="entry name" value="Glutaredoxin"/>
    <property type="match status" value="1"/>
</dbReference>
<dbReference type="PROSITE" id="PS51257">
    <property type="entry name" value="PROKAR_LIPOPROTEIN"/>
    <property type="match status" value="1"/>
</dbReference>